<dbReference type="InterPro" id="IPR018114">
    <property type="entry name" value="TRYPSIN_HIS"/>
</dbReference>
<comment type="similarity">
    <text evidence="8">Belongs to the peptidase S1 family. CLIP subfamily.</text>
</comment>
<evidence type="ECO:0000313" key="12">
    <source>
        <dbReference type="EMBL" id="KAL1375529.1"/>
    </source>
</evidence>
<evidence type="ECO:0000256" key="10">
    <source>
        <dbReference type="SAM" id="SignalP"/>
    </source>
</evidence>
<dbReference type="AlphaFoldDB" id="A0ABD1CGM7"/>
<keyword evidence="6" id="KW-1015">Disulfide bond</keyword>
<feature type="domain" description="Peptidase S1" evidence="11">
    <location>
        <begin position="54"/>
        <end position="299"/>
    </location>
</feature>
<keyword evidence="5" id="KW-0391">Immunity</keyword>
<keyword evidence="13" id="KW-1185">Reference proteome</keyword>
<dbReference type="SUPFAM" id="SSF50494">
    <property type="entry name" value="Trypsin-like serine proteases"/>
    <property type="match status" value="3"/>
</dbReference>
<feature type="signal peptide" evidence="10">
    <location>
        <begin position="1"/>
        <end position="18"/>
    </location>
</feature>
<feature type="domain" description="Peptidase S1" evidence="11">
    <location>
        <begin position="601"/>
        <end position="815"/>
    </location>
</feature>
<dbReference type="GO" id="GO:0005576">
    <property type="term" value="C:extracellular region"/>
    <property type="evidence" value="ECO:0007669"/>
    <property type="project" value="UniProtKB-SubCell"/>
</dbReference>
<sequence length="816" mass="91279">MWLWILVAASFGGCAVLGNVAPHRGEKLLMPDERTSLDDCHVRFYKFYLSGQGGIGGRPARLNEFAHMGAIGWAQPDGEVAWKCGGSLIWDNFVLTAAHCAVDERNLRPDVVRFGDLNIFSPEGDETAQQIKIAEVIRHPEHRFSANYHDVALLRLERNVSINKAVVPACLWPHQEVRFKRMHAVGWGQVGFGEKQTPELLKMELSPVPSSDCEKVFNNETIRKLRSGLQEQHICASDKVADTCQGDSGGPLQVKLMHNIRETPFIVGVTSFGLPCSPDNPGVYTRVAPYLDWIVATMKKSGAPVDQQTFNTTTCAHRYVKLRDYYDAIVTKRNGSRSEIDAFRQHLITRPGLPPFVAKLGWGNGTEANDNCYGVIVDEDTVLTVADCTEFKGKQVSQIVHQERVEISNSRTSPLISRISARNESSCRISAAHLPRMRHGLAREHVCAGNDFFLVPEMCQLPAGAPLHSSVIIQSESYDTTFALTQFGRDCGYGEHLIATRLFSHVDWLKSVLLPEGGGFAGGAVQFLDPDRFEGDRCRVEVDGDGRCVPLGQCFSSGKEFAQQKVVKFCSNTRVVCCLMERIEEIKQELRRTELDECPALVRSLKPQYLTTLVTFGWRNGTSYNYRCLGSIITRNKVITTRSCLEGGKPDVVVLNEKINMFPVGDVRFHDSYNATDSSFDIALVEVSKPFTWTPYVFPNCLWTNKTHTPLVMRRIYVIDKDNLTMEHVVSKYNSDCQRQHPTQLRRSKLCVKRPSTAVEGAMCSNSGDVLLSQAADYVTYLVGLGLREPQCERWDYGTYTRMSALVGWIKSRVTG</sequence>
<organism evidence="12 13">
    <name type="scientific">Culex pipiens pipiens</name>
    <name type="common">Northern house mosquito</name>
    <dbReference type="NCBI Taxonomy" id="38569"/>
    <lineage>
        <taxon>Eukaryota</taxon>
        <taxon>Metazoa</taxon>
        <taxon>Ecdysozoa</taxon>
        <taxon>Arthropoda</taxon>
        <taxon>Hexapoda</taxon>
        <taxon>Insecta</taxon>
        <taxon>Pterygota</taxon>
        <taxon>Neoptera</taxon>
        <taxon>Endopterygota</taxon>
        <taxon>Diptera</taxon>
        <taxon>Nematocera</taxon>
        <taxon>Culicoidea</taxon>
        <taxon>Culicidae</taxon>
        <taxon>Culicinae</taxon>
        <taxon>Culicini</taxon>
        <taxon>Culex</taxon>
        <taxon>Culex</taxon>
    </lineage>
</organism>
<dbReference type="SMART" id="SM00020">
    <property type="entry name" value="Tryp_SPc"/>
    <property type="match status" value="1"/>
</dbReference>
<keyword evidence="3" id="KW-0399">Innate immunity</keyword>
<name>A0ABD1CGM7_CULPP</name>
<dbReference type="GO" id="GO:0008236">
    <property type="term" value="F:serine-type peptidase activity"/>
    <property type="evidence" value="ECO:0007669"/>
    <property type="project" value="UniProtKB-KW"/>
</dbReference>
<evidence type="ECO:0000256" key="5">
    <source>
        <dbReference type="ARBA" id="ARBA00022859"/>
    </source>
</evidence>
<evidence type="ECO:0000256" key="6">
    <source>
        <dbReference type="ARBA" id="ARBA00023157"/>
    </source>
</evidence>
<evidence type="ECO:0000256" key="1">
    <source>
        <dbReference type="ARBA" id="ARBA00004613"/>
    </source>
</evidence>
<keyword evidence="9" id="KW-0378">Hydrolase</keyword>
<dbReference type="PANTHER" id="PTHR24260:SF147">
    <property type="entry name" value="EG:BACR7A4.3 PROTEIN-RELATED"/>
    <property type="match status" value="1"/>
</dbReference>
<evidence type="ECO:0000313" key="13">
    <source>
        <dbReference type="Proteomes" id="UP001562425"/>
    </source>
</evidence>
<keyword evidence="9" id="KW-0645">Protease</keyword>
<dbReference type="PRINTS" id="PR00722">
    <property type="entry name" value="CHYMOTRYPSIN"/>
</dbReference>
<dbReference type="PROSITE" id="PS00135">
    <property type="entry name" value="TRYPSIN_SER"/>
    <property type="match status" value="1"/>
</dbReference>
<protein>
    <recommendedName>
        <fullName evidence="11">Peptidase S1 domain-containing protein</fullName>
    </recommendedName>
</protein>
<comment type="subcellular location">
    <subcellularLocation>
        <location evidence="1">Secreted</location>
    </subcellularLocation>
</comment>
<evidence type="ECO:0000256" key="9">
    <source>
        <dbReference type="RuleBase" id="RU363034"/>
    </source>
</evidence>
<dbReference type="InterPro" id="IPR033116">
    <property type="entry name" value="TRYPSIN_SER"/>
</dbReference>
<keyword evidence="4 10" id="KW-0732">Signal</keyword>
<dbReference type="Proteomes" id="UP001562425">
    <property type="component" value="Unassembled WGS sequence"/>
</dbReference>
<dbReference type="FunFam" id="2.40.10.10:FF:000028">
    <property type="entry name" value="Serine protease easter"/>
    <property type="match status" value="1"/>
</dbReference>
<dbReference type="InterPro" id="IPR001314">
    <property type="entry name" value="Peptidase_S1A"/>
</dbReference>
<gene>
    <name evidence="12" type="ORF">pipiens_004644</name>
</gene>
<dbReference type="InterPro" id="IPR043504">
    <property type="entry name" value="Peptidase_S1_PA_chymotrypsin"/>
</dbReference>
<evidence type="ECO:0000256" key="7">
    <source>
        <dbReference type="ARBA" id="ARBA00023180"/>
    </source>
</evidence>
<comment type="caution">
    <text evidence="12">The sequence shown here is derived from an EMBL/GenBank/DDBJ whole genome shotgun (WGS) entry which is preliminary data.</text>
</comment>
<evidence type="ECO:0000256" key="4">
    <source>
        <dbReference type="ARBA" id="ARBA00022729"/>
    </source>
</evidence>
<proteinExistence type="inferred from homology"/>
<dbReference type="EMBL" id="JBEHCU010012426">
    <property type="protein sequence ID" value="KAL1375529.1"/>
    <property type="molecule type" value="Genomic_DNA"/>
</dbReference>
<dbReference type="PROSITE" id="PS50240">
    <property type="entry name" value="TRYPSIN_DOM"/>
    <property type="match status" value="2"/>
</dbReference>
<reference evidence="12 13" key="1">
    <citation type="submission" date="2024-05" db="EMBL/GenBank/DDBJ databases">
        <title>Culex pipiens pipiens assembly and annotation.</title>
        <authorList>
            <person name="Alout H."/>
            <person name="Durand T."/>
        </authorList>
    </citation>
    <scope>NUCLEOTIDE SEQUENCE [LARGE SCALE GENOMIC DNA]</scope>
    <source>
        <strain evidence="12">HA-2024</strain>
        <tissue evidence="12">Whole body</tissue>
    </source>
</reference>
<dbReference type="GO" id="GO:0045087">
    <property type="term" value="P:innate immune response"/>
    <property type="evidence" value="ECO:0007669"/>
    <property type="project" value="UniProtKB-KW"/>
</dbReference>
<dbReference type="PROSITE" id="PS00134">
    <property type="entry name" value="TRYPSIN_HIS"/>
    <property type="match status" value="1"/>
</dbReference>
<dbReference type="InterPro" id="IPR051333">
    <property type="entry name" value="CLIP_Serine_Protease"/>
</dbReference>
<keyword evidence="9" id="KW-0720">Serine protease</keyword>
<dbReference type="GO" id="GO:0006508">
    <property type="term" value="P:proteolysis"/>
    <property type="evidence" value="ECO:0007669"/>
    <property type="project" value="UniProtKB-KW"/>
</dbReference>
<evidence type="ECO:0000256" key="3">
    <source>
        <dbReference type="ARBA" id="ARBA00022588"/>
    </source>
</evidence>
<evidence type="ECO:0000259" key="11">
    <source>
        <dbReference type="PROSITE" id="PS50240"/>
    </source>
</evidence>
<keyword evidence="7" id="KW-0325">Glycoprotein</keyword>
<accession>A0ABD1CGM7</accession>
<dbReference type="Pfam" id="PF00089">
    <property type="entry name" value="Trypsin"/>
    <property type="match status" value="2"/>
</dbReference>
<evidence type="ECO:0000256" key="2">
    <source>
        <dbReference type="ARBA" id="ARBA00022525"/>
    </source>
</evidence>
<keyword evidence="2" id="KW-0964">Secreted</keyword>
<dbReference type="InterPro" id="IPR009003">
    <property type="entry name" value="Peptidase_S1_PA"/>
</dbReference>
<dbReference type="CDD" id="cd00190">
    <property type="entry name" value="Tryp_SPc"/>
    <property type="match status" value="1"/>
</dbReference>
<dbReference type="InterPro" id="IPR001254">
    <property type="entry name" value="Trypsin_dom"/>
</dbReference>
<evidence type="ECO:0000256" key="8">
    <source>
        <dbReference type="ARBA" id="ARBA00024195"/>
    </source>
</evidence>
<dbReference type="PANTHER" id="PTHR24260">
    <property type="match status" value="1"/>
</dbReference>
<feature type="chain" id="PRO_5044877725" description="Peptidase S1 domain-containing protein" evidence="10">
    <location>
        <begin position="19"/>
        <end position="816"/>
    </location>
</feature>
<dbReference type="Gene3D" id="2.40.10.10">
    <property type="entry name" value="Trypsin-like serine proteases"/>
    <property type="match status" value="3"/>
</dbReference>